<dbReference type="InterPro" id="IPR000183">
    <property type="entry name" value="Orn/DAP/Arg_de-COase"/>
</dbReference>
<evidence type="ECO:0000256" key="1">
    <source>
        <dbReference type="ARBA" id="ARBA00001933"/>
    </source>
</evidence>
<dbReference type="Pfam" id="PF00278">
    <property type="entry name" value="Orn_DAP_Arg_deC"/>
    <property type="match status" value="1"/>
</dbReference>
<evidence type="ECO:0000256" key="3">
    <source>
        <dbReference type="ARBA" id="ARBA00022898"/>
    </source>
</evidence>
<dbReference type="CDD" id="cd00622">
    <property type="entry name" value="PLPDE_III_ODC"/>
    <property type="match status" value="1"/>
</dbReference>
<dbReference type="InterPro" id="IPR002433">
    <property type="entry name" value="Orn_de-COase"/>
</dbReference>
<evidence type="ECO:0000256" key="7">
    <source>
        <dbReference type="PIRSR" id="PIRSR600183-50"/>
    </source>
</evidence>
<dbReference type="STRING" id="7167.A0A182FWC2"/>
<feature type="domain" description="Orn/DAP/Arg decarboxylase 2 N-terminal" evidence="10">
    <location>
        <begin position="43"/>
        <end position="277"/>
    </location>
</feature>
<feature type="active site" description="Proton donor" evidence="7">
    <location>
        <position position="347"/>
    </location>
</feature>
<dbReference type="EnsemblMetazoa" id="AALB010858-RA">
    <property type="protein sequence ID" value="AALB010858-PA"/>
    <property type="gene ID" value="AALB010858"/>
</dbReference>
<feature type="domain" description="Orn/DAP/Arg decarboxylase 2 C-terminal" evidence="9">
    <location>
        <begin position="37"/>
        <end position="374"/>
    </location>
</feature>
<evidence type="ECO:0000256" key="4">
    <source>
        <dbReference type="ARBA" id="ARBA00023115"/>
    </source>
</evidence>
<dbReference type="PANTHER" id="PTHR11482:SF6">
    <property type="entry name" value="ORNITHINE DECARBOXYLASE 1-RELATED"/>
    <property type="match status" value="1"/>
</dbReference>
<keyword evidence="12" id="KW-1185">Reference proteome</keyword>
<dbReference type="InterPro" id="IPR029066">
    <property type="entry name" value="PLP-binding_barrel"/>
</dbReference>
<dbReference type="RefSeq" id="XP_035785948.1">
    <property type="nucleotide sequence ID" value="XM_035930055.1"/>
</dbReference>
<evidence type="ECO:0000313" key="12">
    <source>
        <dbReference type="Proteomes" id="UP000069272"/>
    </source>
</evidence>
<dbReference type="FunFam" id="2.40.37.10:FF:000020">
    <property type="entry name" value="Ornithine decarboxylase"/>
    <property type="match status" value="1"/>
</dbReference>
<dbReference type="KEGG" id="aali:118463465"/>
<evidence type="ECO:0000256" key="2">
    <source>
        <dbReference type="ARBA" id="ARBA00008872"/>
    </source>
</evidence>
<dbReference type="OrthoDB" id="5034579at2759"/>
<name>A0A182FWC2_ANOAL</name>
<dbReference type="InterPro" id="IPR022643">
    <property type="entry name" value="De-COase2_C"/>
</dbReference>
<dbReference type="InterPro" id="IPR022644">
    <property type="entry name" value="De-COase2_N"/>
</dbReference>
<evidence type="ECO:0000256" key="8">
    <source>
        <dbReference type="RuleBase" id="RU003737"/>
    </source>
</evidence>
<dbReference type="Gene3D" id="3.20.20.10">
    <property type="entry name" value="Alanine racemase"/>
    <property type="match status" value="1"/>
</dbReference>
<dbReference type="VEuPathDB" id="VectorBase:AALB010858"/>
<comment type="cofactor">
    <cofactor evidence="1 7">
        <name>pyridoxal 5'-phosphate</name>
        <dbReference type="ChEBI" id="CHEBI:597326"/>
    </cofactor>
</comment>
<keyword evidence="5" id="KW-0456">Lyase</keyword>
<dbReference type="PRINTS" id="PR01179">
    <property type="entry name" value="ODADCRBXLASE"/>
</dbReference>
<evidence type="ECO:0000259" key="9">
    <source>
        <dbReference type="Pfam" id="PF00278"/>
    </source>
</evidence>
<evidence type="ECO:0000313" key="11">
    <source>
        <dbReference type="EnsemblMetazoa" id="AALB010858-PA"/>
    </source>
</evidence>
<dbReference type="GO" id="GO:0005737">
    <property type="term" value="C:cytoplasm"/>
    <property type="evidence" value="ECO:0007669"/>
    <property type="project" value="TreeGrafter"/>
</dbReference>
<dbReference type="FunFam" id="3.20.20.10:FF:000005">
    <property type="entry name" value="Ornithine decarboxylase"/>
    <property type="match status" value="1"/>
</dbReference>
<sequence length="434" mass="47931">MKFLENDSEKIQIVDGPVSVPTIIDGMVSEMSTEHPFYVMDIGDIVRKHRQWIEKMPRVVPHYAVKCNDNEVVCGTLAALGASFDCASKGEIAKILGLGVAPERIIFANPMKPASHLRYANSNGVKTMTYDSDTELHKIKQYCPDAKLVIRIRCEAEKAQCPLGKKFGCDPVEEAPRLIKIARSLGLDVIGVSFHVGSGCADFPIYYKAISYAHDLFEYAAQLGYTFNLLDIGGGFPGDSGTSIDEVSSIVNAALDQFFPDKAAVRVISEPGRYYVSSAFTLVTNVQSKRICLNARTGTIDRMMYYLNDGVYASFNCILYDHQIPRPKLIGGQTGKLYNSTIWGPTCDALDQLIETIALPELQIDDWVVFENMGAYTIPVASPFNGFELPKIYCYISKANWQLLESLFPLQNECSAGQSIAERLMSSLESVVCA</sequence>
<evidence type="ECO:0000259" key="10">
    <source>
        <dbReference type="Pfam" id="PF02784"/>
    </source>
</evidence>
<evidence type="ECO:0000256" key="6">
    <source>
        <dbReference type="ARBA" id="ARBA00037173"/>
    </source>
</evidence>
<dbReference type="PANTHER" id="PTHR11482">
    <property type="entry name" value="ARGININE/DIAMINOPIMELATE/ORNITHINE DECARBOXYLASE"/>
    <property type="match status" value="1"/>
</dbReference>
<organism evidence="11 12">
    <name type="scientific">Anopheles albimanus</name>
    <name type="common">New world malaria mosquito</name>
    <dbReference type="NCBI Taxonomy" id="7167"/>
    <lineage>
        <taxon>Eukaryota</taxon>
        <taxon>Metazoa</taxon>
        <taxon>Ecdysozoa</taxon>
        <taxon>Arthropoda</taxon>
        <taxon>Hexapoda</taxon>
        <taxon>Insecta</taxon>
        <taxon>Pterygota</taxon>
        <taxon>Neoptera</taxon>
        <taxon>Endopterygota</taxon>
        <taxon>Diptera</taxon>
        <taxon>Nematocera</taxon>
        <taxon>Culicoidea</taxon>
        <taxon>Culicidae</taxon>
        <taxon>Anophelinae</taxon>
        <taxon>Anopheles</taxon>
    </lineage>
</organism>
<dbReference type="Gene3D" id="2.40.37.10">
    <property type="entry name" value="Lyase, Ornithine Decarboxylase, Chain A, domain 1"/>
    <property type="match status" value="1"/>
</dbReference>
<dbReference type="VEuPathDB" id="VectorBase:AALB20_025962"/>
<dbReference type="PRINTS" id="PR01182">
    <property type="entry name" value="ORNDCRBXLASE"/>
</dbReference>
<reference evidence="11" key="2">
    <citation type="submission" date="2022-08" db="UniProtKB">
        <authorList>
            <consortium name="EnsemblMetazoa"/>
        </authorList>
    </citation>
    <scope>IDENTIFICATION</scope>
    <source>
        <strain evidence="11">STECLA/ALBI9_A</strain>
    </source>
</reference>
<dbReference type="SUPFAM" id="SSF50621">
    <property type="entry name" value="Alanine racemase C-terminal domain-like"/>
    <property type="match status" value="1"/>
</dbReference>
<accession>A0A182FWC2</accession>
<feature type="modified residue" description="N6-(pyridoxal phosphate)lysine" evidence="7">
    <location>
        <position position="66"/>
    </location>
</feature>
<protein>
    <submittedName>
        <fullName evidence="11">Uncharacterized protein</fullName>
    </submittedName>
</protein>
<keyword evidence="3 7" id="KW-0663">Pyridoxal phosphate</keyword>
<dbReference type="InterPro" id="IPR009006">
    <property type="entry name" value="Ala_racemase/Decarboxylase_C"/>
</dbReference>
<dbReference type="GeneID" id="118463465"/>
<keyword evidence="4" id="KW-0620">Polyamine biosynthesis</keyword>
<dbReference type="GO" id="GO:0004586">
    <property type="term" value="F:ornithine decarboxylase activity"/>
    <property type="evidence" value="ECO:0007669"/>
    <property type="project" value="TreeGrafter"/>
</dbReference>
<comment type="similarity">
    <text evidence="2 8">Belongs to the Orn/Lys/Arg decarboxylase class-II family.</text>
</comment>
<dbReference type="GO" id="GO:0033387">
    <property type="term" value="P:putrescine biosynthetic process from arginine, via ornithine"/>
    <property type="evidence" value="ECO:0007669"/>
    <property type="project" value="TreeGrafter"/>
</dbReference>
<dbReference type="Pfam" id="PF02784">
    <property type="entry name" value="Orn_Arg_deC_N"/>
    <property type="match status" value="1"/>
</dbReference>
<dbReference type="Proteomes" id="UP000069272">
    <property type="component" value="Chromosome 3R"/>
</dbReference>
<reference evidence="11 12" key="1">
    <citation type="journal article" date="2017" name="G3 (Bethesda)">
        <title>The Physical Genome Mapping of Anopheles albimanus Corrected Scaffold Misassemblies and Identified Interarm Rearrangements in Genus Anopheles.</title>
        <authorList>
            <person name="Artemov G.N."/>
            <person name="Peery A.N."/>
            <person name="Jiang X."/>
            <person name="Tu Z."/>
            <person name="Stegniy V.N."/>
            <person name="Sharakhova M.V."/>
            <person name="Sharakhov I.V."/>
        </authorList>
    </citation>
    <scope>NUCLEOTIDE SEQUENCE [LARGE SCALE GENOMIC DNA]</scope>
    <source>
        <strain evidence="11 12">ALBI9_A</strain>
    </source>
</reference>
<dbReference type="SUPFAM" id="SSF51419">
    <property type="entry name" value="PLP-binding barrel"/>
    <property type="match status" value="1"/>
</dbReference>
<comment type="function">
    <text evidence="6">Catalyzes the first and rate-limiting step of polyamine biosynthesis that converts ornithine into putrescine, which is the precursor for the polyamines, spermidine and spermine. Polyamines are essential for cell proliferation and are implicated in cellular processes, ranging from DNA replication to apoptosis.</text>
</comment>
<proteinExistence type="inferred from homology"/>
<evidence type="ECO:0000256" key="5">
    <source>
        <dbReference type="ARBA" id="ARBA00023239"/>
    </source>
</evidence>
<dbReference type="AlphaFoldDB" id="A0A182FWC2"/>